<dbReference type="GO" id="GO:0005829">
    <property type="term" value="C:cytosol"/>
    <property type="evidence" value="ECO:0007669"/>
    <property type="project" value="TreeGrafter"/>
</dbReference>
<gene>
    <name evidence="2" type="primary">fabD_1</name>
    <name evidence="2" type="ORF">GAK35_00091</name>
</gene>
<dbReference type="PANTHER" id="PTHR42681:SF6">
    <property type="entry name" value="BLL0263 PROTEIN"/>
    <property type="match status" value="1"/>
</dbReference>
<dbReference type="InterPro" id="IPR016035">
    <property type="entry name" value="Acyl_Trfase/lysoPLipase"/>
</dbReference>
<dbReference type="Gene3D" id="3.30.70.250">
    <property type="entry name" value="Malonyl-CoA ACP transacylase, ACP-binding"/>
    <property type="match status" value="1"/>
</dbReference>
<dbReference type="GO" id="GO:0004314">
    <property type="term" value="F:[acyl-carrier-protein] S-malonyltransferase activity"/>
    <property type="evidence" value="ECO:0007669"/>
    <property type="project" value="TreeGrafter"/>
</dbReference>
<dbReference type="SMART" id="SM00827">
    <property type="entry name" value="PKS_AT"/>
    <property type="match status" value="1"/>
</dbReference>
<feature type="domain" description="Malonyl-CoA:ACP transacylase (MAT)" evidence="1">
    <location>
        <begin position="6"/>
        <end position="314"/>
    </location>
</feature>
<name>A0A7V8G0G2_9BURK</name>
<dbReference type="Gene3D" id="3.40.366.10">
    <property type="entry name" value="Malonyl-Coenzyme A Acyl Carrier Protein, domain 2"/>
    <property type="match status" value="1"/>
</dbReference>
<reference evidence="3" key="1">
    <citation type="journal article" date="2020" name="MBio">
        <title>Horizontal gene transfer to a defensive symbiont with a reduced genome amongst a multipartite beetle microbiome.</title>
        <authorList>
            <person name="Waterworth S.C."/>
            <person name="Florez L.V."/>
            <person name="Rees E.R."/>
            <person name="Hertweck C."/>
            <person name="Kaltenpoth M."/>
            <person name="Kwan J.C."/>
        </authorList>
    </citation>
    <scope>NUCLEOTIDE SEQUENCE [LARGE SCALE GENOMIC DNA]</scope>
</reference>
<dbReference type="InterPro" id="IPR014043">
    <property type="entry name" value="Acyl_transferase_dom"/>
</dbReference>
<dbReference type="AlphaFoldDB" id="A0A7V8G0G2"/>
<evidence type="ECO:0000259" key="1">
    <source>
        <dbReference type="SMART" id="SM00827"/>
    </source>
</evidence>
<dbReference type="Pfam" id="PF00698">
    <property type="entry name" value="Acyl_transf_1"/>
    <property type="match status" value="1"/>
</dbReference>
<dbReference type="SUPFAM" id="SSF52151">
    <property type="entry name" value="FabD/lysophospholipase-like"/>
    <property type="match status" value="1"/>
</dbReference>
<evidence type="ECO:0000313" key="2">
    <source>
        <dbReference type="EMBL" id="KAF1048825.1"/>
    </source>
</evidence>
<protein>
    <submittedName>
        <fullName evidence="2">Malonyl CoA-acyl carrier protein transacylase</fullName>
    </submittedName>
</protein>
<evidence type="ECO:0000313" key="3">
    <source>
        <dbReference type="Proteomes" id="UP000462435"/>
    </source>
</evidence>
<dbReference type="Proteomes" id="UP000462435">
    <property type="component" value="Unassembled WGS sequence"/>
</dbReference>
<proteinExistence type="predicted"/>
<sequence>MRLAILCPGQGGQHAGMFDLARADDKGAAFLAQCGLAAQLDAPLEQVLHDPSHLYANRNAQPLIVAAQLAAWQALADELVAIAGAPAVVAGYSVGELSAYAIAGVFDAGATVVLAARRAAWMDQAQQQAPAGSREQGLMSVGGMSLEAARACLLRHGVFSAIETGEDTLIAGGASAALRAAADELAVQGARTGELPVGLASHTPLMQAAVAPFSAMLAQLSCAAPTTALLAGVSGQAVADADEARMLLARQLTETIQWAACMDACAERGVTVALELGPGSALSRMLRERHPDIACRSLADFRSLAGASAWLRRQAD</sequence>
<comment type="caution">
    <text evidence="2">The sequence shown here is derived from an EMBL/GenBank/DDBJ whole genome shotgun (WGS) entry which is preliminary data.</text>
</comment>
<dbReference type="InterPro" id="IPR050858">
    <property type="entry name" value="Mal-CoA-ACP_Trans/PKS_FabD"/>
</dbReference>
<dbReference type="PANTHER" id="PTHR42681">
    <property type="entry name" value="MALONYL-COA-ACYL CARRIER PROTEIN TRANSACYLASE, MITOCHONDRIAL"/>
    <property type="match status" value="1"/>
</dbReference>
<dbReference type="GO" id="GO:0006633">
    <property type="term" value="P:fatty acid biosynthetic process"/>
    <property type="evidence" value="ECO:0007669"/>
    <property type="project" value="TreeGrafter"/>
</dbReference>
<accession>A0A7V8G0G2</accession>
<dbReference type="EMBL" id="WNDX01000002">
    <property type="protein sequence ID" value="KAF1048825.1"/>
    <property type="molecule type" value="Genomic_DNA"/>
</dbReference>
<organism evidence="2 3">
    <name type="scientific">Herbaspirillum frisingense</name>
    <dbReference type="NCBI Taxonomy" id="92645"/>
    <lineage>
        <taxon>Bacteria</taxon>
        <taxon>Pseudomonadati</taxon>
        <taxon>Pseudomonadota</taxon>
        <taxon>Betaproteobacteria</taxon>
        <taxon>Burkholderiales</taxon>
        <taxon>Oxalobacteraceae</taxon>
        <taxon>Herbaspirillum</taxon>
    </lineage>
</organism>
<dbReference type="InterPro" id="IPR001227">
    <property type="entry name" value="Ac_transferase_dom_sf"/>
</dbReference>